<dbReference type="EMBL" id="CADCUN010000276">
    <property type="protein sequence ID" value="CAA9409275.1"/>
    <property type="molecule type" value="Genomic_DNA"/>
</dbReference>
<proteinExistence type="predicted"/>
<organism evidence="2">
    <name type="scientific">uncultured Nocardioides sp</name>
    <dbReference type="NCBI Taxonomy" id="198441"/>
    <lineage>
        <taxon>Bacteria</taxon>
        <taxon>Bacillati</taxon>
        <taxon>Actinomycetota</taxon>
        <taxon>Actinomycetes</taxon>
        <taxon>Propionibacteriales</taxon>
        <taxon>Nocardioidaceae</taxon>
        <taxon>Nocardioides</taxon>
        <taxon>environmental samples</taxon>
    </lineage>
</organism>
<gene>
    <name evidence="2" type="ORF">AVDCRST_MAG60-2571</name>
</gene>
<feature type="compositionally biased region" description="Basic residues" evidence="1">
    <location>
        <begin position="35"/>
        <end position="48"/>
    </location>
</feature>
<protein>
    <submittedName>
        <fullName evidence="2">Uncharacterized protein</fullName>
    </submittedName>
</protein>
<evidence type="ECO:0000256" key="1">
    <source>
        <dbReference type="SAM" id="MobiDB-lite"/>
    </source>
</evidence>
<sequence length="48" mass="5362">MLLTAVLSLSGYGSLVRRPMVGSDGQHSDACRYRSAGRGRCRRVRRPR</sequence>
<feature type="region of interest" description="Disordered" evidence="1">
    <location>
        <begin position="22"/>
        <end position="48"/>
    </location>
</feature>
<dbReference type="AlphaFoldDB" id="A0A6J4PFA5"/>
<name>A0A6J4PFA5_9ACTN</name>
<reference evidence="2" key="1">
    <citation type="submission" date="2020-02" db="EMBL/GenBank/DDBJ databases">
        <authorList>
            <person name="Meier V. D."/>
        </authorList>
    </citation>
    <scope>NUCLEOTIDE SEQUENCE</scope>
    <source>
        <strain evidence="2">AVDCRST_MAG60</strain>
    </source>
</reference>
<accession>A0A6J4PFA5</accession>
<evidence type="ECO:0000313" key="2">
    <source>
        <dbReference type="EMBL" id="CAA9409275.1"/>
    </source>
</evidence>